<dbReference type="NCBIfam" id="TIGR01779">
    <property type="entry name" value="TonB-B12"/>
    <property type="match status" value="1"/>
</dbReference>
<keyword evidence="8" id="KW-0626">Porin</keyword>
<dbReference type="PATRIC" id="fig|1249627.3.peg.2928"/>
<keyword evidence="4 11" id="KW-0812">Transmembrane</keyword>
<evidence type="ECO:0000256" key="5">
    <source>
        <dbReference type="ARBA" id="ARBA00022729"/>
    </source>
</evidence>
<evidence type="ECO:0000313" key="17">
    <source>
        <dbReference type="EMBL" id="EXJ14288.1"/>
    </source>
</evidence>
<evidence type="ECO:0000256" key="9">
    <source>
        <dbReference type="ARBA" id="ARBA00023136"/>
    </source>
</evidence>
<keyword evidence="7 12" id="KW-0798">TonB box</keyword>
<dbReference type="PANTHER" id="PTHR30069:SF53">
    <property type="entry name" value="COLICIN I RECEPTOR-RELATED"/>
    <property type="match status" value="1"/>
</dbReference>
<dbReference type="Pfam" id="PF00593">
    <property type="entry name" value="TonB_dep_Rec_b-barrel"/>
    <property type="match status" value="1"/>
</dbReference>
<keyword evidence="18" id="KW-1185">Reference proteome</keyword>
<dbReference type="InterPro" id="IPR010101">
    <property type="entry name" value="B12_transptr_BtuB"/>
</dbReference>
<evidence type="ECO:0000256" key="10">
    <source>
        <dbReference type="ARBA" id="ARBA00023237"/>
    </source>
</evidence>
<dbReference type="eggNOG" id="COG4206">
    <property type="taxonomic scope" value="Bacteria"/>
</dbReference>
<dbReference type="InterPro" id="IPR000531">
    <property type="entry name" value="Beta-barrel_TonB"/>
</dbReference>
<reference evidence="17 18" key="1">
    <citation type="submission" date="2012-11" db="EMBL/GenBank/DDBJ databases">
        <title>Genome assembly of Thiorhodococcus sp. AK35.</title>
        <authorList>
            <person name="Nupur N."/>
            <person name="Khatri I."/>
            <person name="Subramanian S."/>
            <person name="Pinnaka A."/>
        </authorList>
    </citation>
    <scope>NUCLEOTIDE SEQUENCE [LARGE SCALE GENOMIC DNA]</scope>
    <source>
        <strain evidence="17 18">AK35</strain>
    </source>
</reference>
<evidence type="ECO:0000256" key="14">
    <source>
        <dbReference type="SAM" id="SignalP"/>
    </source>
</evidence>
<feature type="domain" description="TonB-dependent receptor-like beta-barrel" evidence="15">
    <location>
        <begin position="231"/>
        <end position="596"/>
    </location>
</feature>
<evidence type="ECO:0000256" key="4">
    <source>
        <dbReference type="ARBA" id="ARBA00022692"/>
    </source>
</evidence>
<keyword evidence="9 11" id="KW-0472">Membrane</keyword>
<evidence type="ECO:0000256" key="12">
    <source>
        <dbReference type="PROSITE-ProRule" id="PRU10143"/>
    </source>
</evidence>
<keyword evidence="5 14" id="KW-0732">Signal</keyword>
<evidence type="ECO:0000256" key="8">
    <source>
        <dbReference type="ARBA" id="ARBA00023114"/>
    </source>
</evidence>
<comment type="caution">
    <text evidence="17">The sequence shown here is derived from an EMBL/GenBank/DDBJ whole genome shotgun (WGS) entry which is preliminary data.</text>
</comment>
<dbReference type="InterPro" id="IPR037066">
    <property type="entry name" value="Plug_dom_sf"/>
</dbReference>
<evidence type="ECO:0000256" key="11">
    <source>
        <dbReference type="PROSITE-ProRule" id="PRU01360"/>
    </source>
</evidence>
<dbReference type="Pfam" id="PF07715">
    <property type="entry name" value="Plug"/>
    <property type="match status" value="1"/>
</dbReference>
<keyword evidence="2 11" id="KW-0813">Transport</keyword>
<dbReference type="GO" id="GO:0006811">
    <property type="term" value="P:monoatomic ion transport"/>
    <property type="evidence" value="ECO:0007669"/>
    <property type="project" value="UniProtKB-KW"/>
</dbReference>
<dbReference type="Proteomes" id="UP000019460">
    <property type="component" value="Unassembled WGS sequence"/>
</dbReference>
<gene>
    <name evidence="17" type="ORF">D779_2763</name>
</gene>
<evidence type="ECO:0000259" key="16">
    <source>
        <dbReference type="Pfam" id="PF07715"/>
    </source>
</evidence>
<feature type="short sequence motif" description="TonB box" evidence="12">
    <location>
        <begin position="29"/>
        <end position="35"/>
    </location>
</feature>
<keyword evidence="3 11" id="KW-1134">Transmembrane beta strand</keyword>
<dbReference type="InterPro" id="IPR012910">
    <property type="entry name" value="Plug_dom"/>
</dbReference>
<comment type="subcellular location">
    <subcellularLocation>
        <location evidence="1 11">Cell outer membrane</location>
        <topology evidence="1 11">Multi-pass membrane protein</topology>
    </subcellularLocation>
</comment>
<evidence type="ECO:0000256" key="6">
    <source>
        <dbReference type="ARBA" id="ARBA00023065"/>
    </source>
</evidence>
<evidence type="ECO:0000256" key="7">
    <source>
        <dbReference type="ARBA" id="ARBA00023077"/>
    </source>
</evidence>
<dbReference type="GO" id="GO:0046930">
    <property type="term" value="C:pore complex"/>
    <property type="evidence" value="ECO:0007669"/>
    <property type="project" value="UniProtKB-KW"/>
</dbReference>
<evidence type="ECO:0000256" key="2">
    <source>
        <dbReference type="ARBA" id="ARBA00022448"/>
    </source>
</evidence>
<dbReference type="EMBL" id="AONC01000043">
    <property type="protein sequence ID" value="EXJ14288.1"/>
    <property type="molecule type" value="Genomic_DNA"/>
</dbReference>
<dbReference type="Gene3D" id="2.170.130.10">
    <property type="entry name" value="TonB-dependent receptor, plug domain"/>
    <property type="match status" value="1"/>
</dbReference>
<keyword evidence="17" id="KW-0675">Receptor</keyword>
<dbReference type="GO" id="GO:0015420">
    <property type="term" value="F:ABC-type vitamin B12 transporter activity"/>
    <property type="evidence" value="ECO:0007669"/>
    <property type="project" value="InterPro"/>
</dbReference>
<feature type="signal peptide" evidence="14">
    <location>
        <begin position="1"/>
        <end position="20"/>
    </location>
</feature>
<dbReference type="OrthoDB" id="9815954at2"/>
<dbReference type="STRING" id="1249627.D779_2763"/>
<evidence type="ECO:0000256" key="13">
    <source>
        <dbReference type="RuleBase" id="RU003357"/>
    </source>
</evidence>
<dbReference type="RefSeq" id="WP_043755294.1">
    <property type="nucleotide sequence ID" value="NZ_AONC01000043.1"/>
</dbReference>
<organism evidence="17 18">
    <name type="scientific">Imhoffiella purpurea</name>
    <dbReference type="NCBI Taxonomy" id="1249627"/>
    <lineage>
        <taxon>Bacteria</taxon>
        <taxon>Pseudomonadati</taxon>
        <taxon>Pseudomonadota</taxon>
        <taxon>Gammaproteobacteria</taxon>
        <taxon>Chromatiales</taxon>
        <taxon>Chromatiaceae</taxon>
        <taxon>Imhoffiella</taxon>
    </lineage>
</organism>
<dbReference type="AlphaFoldDB" id="W9V437"/>
<keyword evidence="10 11" id="KW-0998">Cell outer membrane</keyword>
<dbReference type="SUPFAM" id="SSF56935">
    <property type="entry name" value="Porins"/>
    <property type="match status" value="1"/>
</dbReference>
<dbReference type="CDD" id="cd01347">
    <property type="entry name" value="ligand_gated_channel"/>
    <property type="match status" value="1"/>
</dbReference>
<dbReference type="InterPro" id="IPR010916">
    <property type="entry name" value="TonB_box_CS"/>
</dbReference>
<evidence type="ECO:0000256" key="1">
    <source>
        <dbReference type="ARBA" id="ARBA00004571"/>
    </source>
</evidence>
<dbReference type="PANTHER" id="PTHR30069">
    <property type="entry name" value="TONB-DEPENDENT OUTER MEMBRANE RECEPTOR"/>
    <property type="match status" value="1"/>
</dbReference>
<evidence type="ECO:0000259" key="15">
    <source>
        <dbReference type="Pfam" id="PF00593"/>
    </source>
</evidence>
<accession>W9V437</accession>
<dbReference type="InterPro" id="IPR036942">
    <property type="entry name" value="Beta-barrel_TonB_sf"/>
</dbReference>
<feature type="chain" id="PRO_5004931045" evidence="14">
    <location>
        <begin position="21"/>
        <end position="626"/>
    </location>
</feature>
<dbReference type="Gene3D" id="2.40.170.20">
    <property type="entry name" value="TonB-dependent receptor, beta-barrel domain"/>
    <property type="match status" value="1"/>
</dbReference>
<dbReference type="GO" id="GO:0015288">
    <property type="term" value="F:porin activity"/>
    <property type="evidence" value="ECO:0007669"/>
    <property type="project" value="UniProtKB-KW"/>
</dbReference>
<dbReference type="PROSITE" id="PS52016">
    <property type="entry name" value="TONB_DEPENDENT_REC_3"/>
    <property type="match status" value="1"/>
</dbReference>
<feature type="domain" description="TonB-dependent receptor plug" evidence="16">
    <location>
        <begin position="42"/>
        <end position="147"/>
    </location>
</feature>
<dbReference type="InterPro" id="IPR039426">
    <property type="entry name" value="TonB-dep_rcpt-like"/>
</dbReference>
<evidence type="ECO:0000256" key="3">
    <source>
        <dbReference type="ARBA" id="ARBA00022452"/>
    </source>
</evidence>
<dbReference type="PROSITE" id="PS00430">
    <property type="entry name" value="TONB_DEPENDENT_REC_1"/>
    <property type="match status" value="1"/>
</dbReference>
<evidence type="ECO:0000313" key="18">
    <source>
        <dbReference type="Proteomes" id="UP000019460"/>
    </source>
</evidence>
<name>W9V437_9GAMM</name>
<protein>
    <submittedName>
        <fullName evidence="17">Outer membrane vitamin B12 receptor BtuB</fullName>
    </submittedName>
</protein>
<proteinExistence type="inferred from homology"/>
<dbReference type="GO" id="GO:0009279">
    <property type="term" value="C:cell outer membrane"/>
    <property type="evidence" value="ECO:0007669"/>
    <property type="project" value="UniProtKB-SubCell"/>
</dbReference>
<comment type="similarity">
    <text evidence="11 13">Belongs to the TonB-dependent receptor family.</text>
</comment>
<keyword evidence="6" id="KW-0406">Ion transport</keyword>
<sequence>MKHPLTLAALTLPLAGNLFADTSPTTLDTVVVTATRTATPATESLASVTVIDRAEIERRQSRSVPDLLRGVPGVTVSQNGGAGQVASVSLRGTNSDHVLVLIDGVRIGSATLGTSPLQDIPIEQIERIEVVRGPRSSLYGSEAIGGVIQIFTRRGGGPLAPRLSVGGGSFGTLSASAGLSGGGENGWFDLGANVERTDGIDACDGRPAPYAGCGVFQNDRDGYRNIGVNVRGGYRFSDWASLDLHLLSSQNRTEFDGTIYGGNRSRSEQQVLGGTLTLQPLSPWTLTLSAGHSWDKYRVYFDDEAAGIDDRFIDSFETERDTFSLQNDLNLAPGQMLTLGLDYTRDSVSGTVDYDKDSRDDVGVFGEYQGAFGPTSLTLSLRQDDDEQFGTHATGSAALGYLFANGIQVSASYGTAFKAPAFNDLYYPNYGNPDLDPEQSHSLELGLRGELPLGTIGQGDWELSLYQTDIDDLIAYDSTSYSAANIQSARILGLEASANARILGWDLGSTLTLLDPENDSDDANDGNLLPRRAEQTFQLDLDRAFDRWSFGATLFVSGRRFDDLANSERLAGYSLVDLRAEYAIDASLRLQARLENAFDEDYETAYLYNRPGRAFYLTLRYEPELP</sequence>